<dbReference type="AlphaFoldDB" id="A0A5B6VET0"/>
<name>A0A5B6VET0_9ROSI</name>
<reference evidence="2" key="1">
    <citation type="journal article" date="2019" name="Plant Biotechnol. J.">
        <title>Genome sequencing of the Australian wild diploid species Gossypium australe highlights disease resistance and delayed gland morphogenesis.</title>
        <authorList>
            <person name="Cai Y."/>
            <person name="Cai X."/>
            <person name="Wang Q."/>
            <person name="Wang P."/>
            <person name="Zhang Y."/>
            <person name="Cai C."/>
            <person name="Xu Y."/>
            <person name="Wang K."/>
            <person name="Zhou Z."/>
            <person name="Wang C."/>
            <person name="Geng S."/>
            <person name="Li B."/>
            <person name="Dong Q."/>
            <person name="Hou Y."/>
            <person name="Wang H."/>
            <person name="Ai P."/>
            <person name="Liu Z."/>
            <person name="Yi F."/>
            <person name="Sun M."/>
            <person name="An G."/>
            <person name="Cheng J."/>
            <person name="Zhang Y."/>
            <person name="Shi Q."/>
            <person name="Xie Y."/>
            <person name="Shi X."/>
            <person name="Chang Y."/>
            <person name="Huang F."/>
            <person name="Chen Y."/>
            <person name="Hong S."/>
            <person name="Mi L."/>
            <person name="Sun Q."/>
            <person name="Zhang L."/>
            <person name="Zhou B."/>
            <person name="Peng R."/>
            <person name="Zhang X."/>
            <person name="Liu F."/>
        </authorList>
    </citation>
    <scope>NUCLEOTIDE SEQUENCE [LARGE SCALE GENOMIC DNA]</scope>
    <source>
        <strain evidence="2">cv. PA1801</strain>
    </source>
</reference>
<evidence type="ECO:0000313" key="2">
    <source>
        <dbReference type="Proteomes" id="UP000325315"/>
    </source>
</evidence>
<protein>
    <submittedName>
        <fullName evidence="1">Uncharacterized protein</fullName>
    </submittedName>
</protein>
<organism evidence="1 2">
    <name type="scientific">Gossypium australe</name>
    <dbReference type="NCBI Taxonomy" id="47621"/>
    <lineage>
        <taxon>Eukaryota</taxon>
        <taxon>Viridiplantae</taxon>
        <taxon>Streptophyta</taxon>
        <taxon>Embryophyta</taxon>
        <taxon>Tracheophyta</taxon>
        <taxon>Spermatophyta</taxon>
        <taxon>Magnoliopsida</taxon>
        <taxon>eudicotyledons</taxon>
        <taxon>Gunneridae</taxon>
        <taxon>Pentapetalae</taxon>
        <taxon>rosids</taxon>
        <taxon>malvids</taxon>
        <taxon>Malvales</taxon>
        <taxon>Malvaceae</taxon>
        <taxon>Malvoideae</taxon>
        <taxon>Gossypium</taxon>
    </lineage>
</organism>
<gene>
    <name evidence="1" type="ORF">EPI10_002555</name>
</gene>
<dbReference type="EMBL" id="SMMG02000007">
    <property type="protein sequence ID" value="KAA3467551.1"/>
    <property type="molecule type" value="Genomic_DNA"/>
</dbReference>
<accession>A0A5B6VET0</accession>
<dbReference type="OrthoDB" id="1272705at2759"/>
<evidence type="ECO:0000313" key="1">
    <source>
        <dbReference type="EMBL" id="KAA3467551.1"/>
    </source>
</evidence>
<keyword evidence="2" id="KW-1185">Reference proteome</keyword>
<dbReference type="PANTHER" id="PTHR32108">
    <property type="entry name" value="DNA-DIRECTED RNA POLYMERASE SUBUNIT ALPHA"/>
    <property type="match status" value="1"/>
</dbReference>
<dbReference type="Proteomes" id="UP000325315">
    <property type="component" value="Unassembled WGS sequence"/>
</dbReference>
<comment type="caution">
    <text evidence="1">The sequence shown here is derived from an EMBL/GenBank/DDBJ whole genome shotgun (WGS) entry which is preliminary data.</text>
</comment>
<sequence>MRSGRRYNPTTARTEPLKENTLARFESPVNGLVTKNEAKEFLKFLKHSEYSVVEQLHKQPARISVLALLLSLETHRNALLKVLNETYVADNISVNKLDRLVKNLSAENFIFFNDDEIPPRAWDPRRLYTSPVTASF</sequence>
<proteinExistence type="predicted"/>
<dbReference type="PANTHER" id="PTHR32108:SF5">
    <property type="entry name" value="DYNACTIN SUBUNIT 1-LIKE"/>
    <property type="match status" value="1"/>
</dbReference>